<dbReference type="Proteomes" id="UP000178092">
    <property type="component" value="Unassembled WGS sequence"/>
</dbReference>
<dbReference type="PANTHER" id="PTHR30404">
    <property type="entry name" value="N-ACETYLMURAMOYL-L-ALANINE AMIDASE"/>
    <property type="match status" value="1"/>
</dbReference>
<proteinExistence type="predicted"/>
<gene>
    <name evidence="3" type="ORF">A3C04_02340</name>
</gene>
<dbReference type="PANTHER" id="PTHR30404:SF0">
    <property type="entry name" value="N-ACETYLMURAMOYL-L-ALANINE AMIDASE AMIC"/>
    <property type="match status" value="1"/>
</dbReference>
<protein>
    <recommendedName>
        <fullName evidence="2">MurNAc-LAA domain-containing protein</fullName>
    </recommendedName>
</protein>
<dbReference type="SUPFAM" id="SSF53187">
    <property type="entry name" value="Zn-dependent exopeptidases"/>
    <property type="match status" value="1"/>
</dbReference>
<comment type="caution">
    <text evidence="3">The sequence shown here is derived from an EMBL/GenBank/DDBJ whole genome shotgun (WGS) entry which is preliminary data.</text>
</comment>
<evidence type="ECO:0000313" key="3">
    <source>
        <dbReference type="EMBL" id="OHA65732.1"/>
    </source>
</evidence>
<dbReference type="SMART" id="SM00646">
    <property type="entry name" value="Ami_3"/>
    <property type="match status" value="1"/>
</dbReference>
<dbReference type="EMBL" id="MHTV01000042">
    <property type="protein sequence ID" value="OHA65732.1"/>
    <property type="molecule type" value="Genomic_DNA"/>
</dbReference>
<dbReference type="AlphaFoldDB" id="A0A1G2R0D7"/>
<dbReference type="InterPro" id="IPR002508">
    <property type="entry name" value="MurNAc-LAA_cat"/>
</dbReference>
<dbReference type="CDD" id="cd02696">
    <property type="entry name" value="MurNAc-LAA"/>
    <property type="match status" value="1"/>
</dbReference>
<dbReference type="Pfam" id="PF01520">
    <property type="entry name" value="Amidase_3"/>
    <property type="match status" value="1"/>
</dbReference>
<sequence>MFKRFFEQKKTAWAVVCIGLCGVGYLFAANRVGGVDWDEQAFEEKITSASDDTRLEYHGKSSDEVPEIPILTVFPAVPSQTPRALQIISPAPTLSIQPLPLPSARFSVQPTSVAKEWKVGIQIGHWKNDEVPEELSRLEDNHGASGGGKMEWQVNYMIAWHIAMLLDKEGIRTELLPTVIPPNYTADAFIAIHADGNSPRKDSGFKIAAPWWDKGEGNNLAALIEEEYGKATNLPIDEYIPPAMTHYYAFNYEKFANALAPGTPAVILEAGFLSNSVDRQILIDKPQLAAQGVVNGILAYFRFHEGE</sequence>
<dbReference type="InterPro" id="IPR050695">
    <property type="entry name" value="N-acetylmuramoyl_amidase_3"/>
</dbReference>
<feature type="domain" description="MurNAc-LAA" evidence="2">
    <location>
        <begin position="182"/>
        <end position="298"/>
    </location>
</feature>
<evidence type="ECO:0000313" key="4">
    <source>
        <dbReference type="Proteomes" id="UP000178092"/>
    </source>
</evidence>
<evidence type="ECO:0000256" key="1">
    <source>
        <dbReference type="ARBA" id="ARBA00022801"/>
    </source>
</evidence>
<evidence type="ECO:0000259" key="2">
    <source>
        <dbReference type="SMART" id="SM00646"/>
    </source>
</evidence>
<dbReference type="GO" id="GO:0030288">
    <property type="term" value="C:outer membrane-bounded periplasmic space"/>
    <property type="evidence" value="ECO:0007669"/>
    <property type="project" value="TreeGrafter"/>
</dbReference>
<reference evidence="3 4" key="1">
    <citation type="journal article" date="2016" name="Nat. Commun.">
        <title>Thousands of microbial genomes shed light on interconnected biogeochemical processes in an aquifer system.</title>
        <authorList>
            <person name="Anantharaman K."/>
            <person name="Brown C.T."/>
            <person name="Hug L.A."/>
            <person name="Sharon I."/>
            <person name="Castelle C.J."/>
            <person name="Probst A.J."/>
            <person name="Thomas B.C."/>
            <person name="Singh A."/>
            <person name="Wilkins M.J."/>
            <person name="Karaoz U."/>
            <person name="Brodie E.L."/>
            <person name="Williams K.H."/>
            <person name="Hubbard S.S."/>
            <person name="Banfield J.F."/>
        </authorList>
    </citation>
    <scope>NUCLEOTIDE SEQUENCE [LARGE SCALE GENOMIC DNA]</scope>
</reference>
<name>A0A1G2R0D7_9BACT</name>
<accession>A0A1G2R0D7</accession>
<dbReference type="GO" id="GO:0009253">
    <property type="term" value="P:peptidoglycan catabolic process"/>
    <property type="evidence" value="ECO:0007669"/>
    <property type="project" value="InterPro"/>
</dbReference>
<keyword evidence="1" id="KW-0378">Hydrolase</keyword>
<organism evidence="3 4">
    <name type="scientific">Candidatus Wildermuthbacteria bacterium RIFCSPHIGHO2_02_FULL_45_25</name>
    <dbReference type="NCBI Taxonomy" id="1802450"/>
    <lineage>
        <taxon>Bacteria</taxon>
        <taxon>Candidatus Wildermuthiibacteriota</taxon>
    </lineage>
</organism>
<dbReference type="Gene3D" id="3.40.630.40">
    <property type="entry name" value="Zn-dependent exopeptidases"/>
    <property type="match status" value="1"/>
</dbReference>
<dbReference type="GO" id="GO:0008745">
    <property type="term" value="F:N-acetylmuramoyl-L-alanine amidase activity"/>
    <property type="evidence" value="ECO:0007669"/>
    <property type="project" value="InterPro"/>
</dbReference>